<reference evidence="5 6" key="1">
    <citation type="submission" date="2020-03" db="EMBL/GenBank/DDBJ databases">
        <title>Genomic Encyclopedia of Type Strains, Phase IV (KMG-IV): sequencing the most valuable type-strain genomes for metagenomic binning, comparative biology and taxonomic classification.</title>
        <authorList>
            <person name="Goeker M."/>
        </authorList>
    </citation>
    <scope>NUCLEOTIDE SEQUENCE [LARGE SCALE GENOMIC DNA]</scope>
    <source>
        <strain evidence="5 6">DSM 101599</strain>
    </source>
</reference>
<dbReference type="CDD" id="cd16031">
    <property type="entry name" value="G6S_like"/>
    <property type="match status" value="1"/>
</dbReference>
<dbReference type="RefSeq" id="WP_208412345.1">
    <property type="nucleotide sequence ID" value="NZ_JAASQL010000003.1"/>
</dbReference>
<dbReference type="EMBL" id="JAASQL010000003">
    <property type="protein sequence ID" value="NIJ45930.1"/>
    <property type="molecule type" value="Genomic_DNA"/>
</dbReference>
<evidence type="ECO:0000313" key="6">
    <source>
        <dbReference type="Proteomes" id="UP000745859"/>
    </source>
</evidence>
<dbReference type="PROSITE" id="PS00523">
    <property type="entry name" value="SULFATASE_1"/>
    <property type="match status" value="1"/>
</dbReference>
<dbReference type="PANTHER" id="PTHR43108:SF6">
    <property type="entry name" value="N-SULPHOGLUCOSAMINE SULPHOHYDROLASE"/>
    <property type="match status" value="1"/>
</dbReference>
<dbReference type="InterPro" id="IPR032506">
    <property type="entry name" value="SGSH_C"/>
</dbReference>
<gene>
    <name evidence="5" type="ORF">FHR24_002401</name>
</gene>
<keyword evidence="3" id="KW-0175">Coiled coil</keyword>
<dbReference type="InterPro" id="IPR017850">
    <property type="entry name" value="Alkaline_phosphatase_core_sf"/>
</dbReference>
<dbReference type="Pfam" id="PF16347">
    <property type="entry name" value="SGSH_C"/>
    <property type="match status" value="1"/>
</dbReference>
<evidence type="ECO:0000313" key="5">
    <source>
        <dbReference type="EMBL" id="NIJ45930.1"/>
    </source>
</evidence>
<feature type="coiled-coil region" evidence="3">
    <location>
        <begin position="478"/>
        <end position="505"/>
    </location>
</feature>
<evidence type="ECO:0000256" key="1">
    <source>
        <dbReference type="ARBA" id="ARBA00008779"/>
    </source>
</evidence>
<comment type="caution">
    <text evidence="5">The sequence shown here is derived from an EMBL/GenBank/DDBJ whole genome shotgun (WGS) entry which is preliminary data.</text>
</comment>
<name>A0ABX0UAS4_9FLAO</name>
<evidence type="ECO:0000259" key="4">
    <source>
        <dbReference type="Pfam" id="PF16347"/>
    </source>
</evidence>
<proteinExistence type="inferred from homology"/>
<evidence type="ECO:0000256" key="3">
    <source>
        <dbReference type="SAM" id="Coils"/>
    </source>
</evidence>
<dbReference type="Proteomes" id="UP000745859">
    <property type="component" value="Unassembled WGS sequence"/>
</dbReference>
<organism evidence="5 6">
    <name type="scientific">Wenyingzhuangia heitensis</name>
    <dbReference type="NCBI Taxonomy" id="1487859"/>
    <lineage>
        <taxon>Bacteria</taxon>
        <taxon>Pseudomonadati</taxon>
        <taxon>Bacteroidota</taxon>
        <taxon>Flavobacteriia</taxon>
        <taxon>Flavobacteriales</taxon>
        <taxon>Flavobacteriaceae</taxon>
        <taxon>Wenyingzhuangia</taxon>
    </lineage>
</organism>
<dbReference type="Gene3D" id="3.40.720.10">
    <property type="entry name" value="Alkaline Phosphatase, subunit A"/>
    <property type="match status" value="1"/>
</dbReference>
<feature type="domain" description="N-sulphoglucosamine sulphohydrolase C-terminal" evidence="4">
    <location>
        <begin position="353"/>
        <end position="504"/>
    </location>
</feature>
<dbReference type="PANTHER" id="PTHR43108">
    <property type="entry name" value="N-ACETYLGLUCOSAMINE-6-SULFATASE FAMILY MEMBER"/>
    <property type="match status" value="1"/>
</dbReference>
<sequence>MNLLKITGFFMLFVTTQITAQKNIILILSDDHAYQAISAYGDRFAKIAPTPNIDKLANEGIRFDRSYVGNSICAPSRATILTGKHSHKNGVITLKERFNGNQPTIASVLQTSGYETAVIGKWHLKSDPVGFSYWDILIGQGDYYNSDFKTPKGKSIEKGYVTDVITDKAMNWISEKRDQDKPFMMIIGNKAPHSNWIPPLQYLTTFDEVHIPEPKNLFDNYKTKSLAAGETDMTVEKMPMGWYCQVWSKQGKTPDRYNDFEGALWKRAYGRLSKDQKAIFDKAFDPKNEAFLKANLKGKDLVRWKYQRMMQNYLGCVKSVDDNVGRLTEFLKNQKLDKNTIVIYASDQGLFLGEHGWYDKRMMYEEAFKTPLIAYCPNTIPAKQVNTDLVQNIDYAPTILDFANVKIPEEIQGESLKPLFLGKKVKNWRENLYYQYYEYPAGHQIQKHEGIVGKRYKLIHFYQINAWEFYDLKKDPKEMKNEYDNKKYQKKIKELKNELLKLKVQYQVPKNK</sequence>
<dbReference type="InterPro" id="IPR024607">
    <property type="entry name" value="Sulfatase_CS"/>
</dbReference>
<evidence type="ECO:0000256" key="2">
    <source>
        <dbReference type="ARBA" id="ARBA00022801"/>
    </source>
</evidence>
<accession>A0ABX0UAS4</accession>
<protein>
    <submittedName>
        <fullName evidence="5">Arylsulfatase A-like enzyme</fullName>
    </submittedName>
</protein>
<dbReference type="PROSITE" id="PS00149">
    <property type="entry name" value="SULFATASE_2"/>
    <property type="match status" value="1"/>
</dbReference>
<keyword evidence="6" id="KW-1185">Reference proteome</keyword>
<comment type="similarity">
    <text evidence="1">Belongs to the sulfatase family.</text>
</comment>
<keyword evidence="2" id="KW-0378">Hydrolase</keyword>
<dbReference type="SUPFAM" id="SSF53649">
    <property type="entry name" value="Alkaline phosphatase-like"/>
    <property type="match status" value="1"/>
</dbReference>